<protein>
    <submittedName>
        <fullName evidence="1">Uncharacterized protein</fullName>
    </submittedName>
</protein>
<reference evidence="1 2" key="2">
    <citation type="journal article" date="2016" name="Int. J. Syst. Evol. Microbiol.">
        <title>Flavisolibacter tropicus sp. nov., isolated from tropical soil.</title>
        <authorList>
            <person name="Lee J.J."/>
            <person name="Kang M.S."/>
            <person name="Kim G.S."/>
            <person name="Lee C.S."/>
            <person name="Lim S."/>
            <person name="Lee J."/>
            <person name="Roh S.H."/>
            <person name="Kang H."/>
            <person name="Ha J.M."/>
            <person name="Bae S."/>
            <person name="Jung H.Y."/>
            <person name="Kim M.K."/>
        </authorList>
    </citation>
    <scope>NUCLEOTIDE SEQUENCE [LARGE SCALE GENOMIC DNA]</scope>
    <source>
        <strain evidence="1 2">LCS9</strain>
    </source>
</reference>
<evidence type="ECO:0000313" key="2">
    <source>
        <dbReference type="Proteomes" id="UP000077177"/>
    </source>
</evidence>
<evidence type="ECO:0000313" key="1">
    <source>
        <dbReference type="EMBL" id="ANE51290.1"/>
    </source>
</evidence>
<organism evidence="1 2">
    <name type="scientific">Flavisolibacter tropicus</name>
    <dbReference type="NCBI Taxonomy" id="1492898"/>
    <lineage>
        <taxon>Bacteria</taxon>
        <taxon>Pseudomonadati</taxon>
        <taxon>Bacteroidota</taxon>
        <taxon>Chitinophagia</taxon>
        <taxon>Chitinophagales</taxon>
        <taxon>Chitinophagaceae</taxon>
        <taxon>Flavisolibacter</taxon>
    </lineage>
</organism>
<dbReference type="KEGG" id="fla:SY85_12980"/>
<dbReference type="Proteomes" id="UP000077177">
    <property type="component" value="Chromosome"/>
</dbReference>
<sequence>MAVVKATVVTLKKPVKILQVFSKILYYYKDEKSFADRKHKLEWQDAESVNGFVADQQLYLPEQVLAHPALHRCNVITIIDDQTIEPYPWREKEDNNCFVLDVPRPFGDFNLALAEELELHLRHQSLSIQKPSRPAYKVCDLRMGEPVEVKINGKYDHSLFGSPRARVFKEQQYIFHYIGDFTSFQVLKHPVPPIHKCIPENRKLVNLLKPLW</sequence>
<dbReference type="EMBL" id="CP011390">
    <property type="protein sequence ID" value="ANE51290.1"/>
    <property type="molecule type" value="Genomic_DNA"/>
</dbReference>
<name>A0A172TW87_9BACT</name>
<accession>A0A172TW87</accession>
<reference evidence="2" key="1">
    <citation type="submission" date="2015-01" db="EMBL/GenBank/DDBJ databases">
        <title>Flavisolibacter sp./LCS9/ whole genome sequencing.</title>
        <authorList>
            <person name="Kim M.K."/>
            <person name="Srinivasan S."/>
            <person name="Lee J.-J."/>
        </authorList>
    </citation>
    <scope>NUCLEOTIDE SEQUENCE [LARGE SCALE GENOMIC DNA]</scope>
    <source>
        <strain evidence="2">LCS9</strain>
    </source>
</reference>
<keyword evidence="2" id="KW-1185">Reference proteome</keyword>
<dbReference type="AlphaFoldDB" id="A0A172TW87"/>
<proteinExistence type="predicted"/>
<gene>
    <name evidence="1" type="ORF">SY85_12980</name>
</gene>